<evidence type="ECO:0000313" key="1">
    <source>
        <dbReference type="EMBL" id="KAH8014552.1"/>
    </source>
</evidence>
<reference evidence="1" key="1">
    <citation type="submission" date="2021-08" db="EMBL/GenBank/DDBJ databases">
        <title>The first chromosome-level gecko genome reveals the dynamic sex chromosomes of Neotropical dwarf geckos (Sphaerodactylidae: Sphaerodactylus).</title>
        <authorList>
            <person name="Pinto B.J."/>
            <person name="Keating S.E."/>
            <person name="Gamble T."/>
        </authorList>
    </citation>
    <scope>NUCLEOTIDE SEQUENCE</scope>
    <source>
        <strain evidence="1">TG3544</strain>
    </source>
</reference>
<evidence type="ECO:0000313" key="2">
    <source>
        <dbReference type="Proteomes" id="UP000827872"/>
    </source>
</evidence>
<dbReference type="Proteomes" id="UP000827872">
    <property type="component" value="Linkage Group LG02"/>
</dbReference>
<sequence>MGRAAEVRSVPSLLQPTQNIDVFQRIAQQMTTALGHQRTAIKCRYKNKSHAQPPLMKVIYCVPETCYHPRPQTLVKGPSTKPPSAASGATAASPPQGEVIDNQEGTQQRDEEGDGDYGEGRPLARQAPQRVRPRRQQSESPPPREESPERRLVQSRRRLRRGAVTAEIGRQLLEHCAAEAENQRLAQEAEREWRQYISDQLRLDHEAFLLTAARTQELMAERTEVLRRMTDLRLQQQGDRGCGHCQAALHPPSPELLSSSQLPQPVAPPPPVRGRCTQRRGPAGPTSSPVATHSQLMEASHSHLLEAACPPSPELLECSELLEPPTPPPLVRGKRGQRRGPAGPTSASVLTHSQLKELARPPSPELVTCSKPLELAAPAPPIRGKRGQKRGAAGRASSTLVTHSQMEEDAQPPTPDLFTCSQPLELPAPTPPLRGRGAQQRGSTKKPSCTLVTHTQLQETARPPSPELHTCSLFLDPATPPPPMRSRRAQRGEAAGPAPSLLPTHSQLQEPAQALSPVLVTGSQLLKAATAPPPVRHPSVDQSHEVVGAATQAAPGHRETKGGDGPSSPPNNRAQSTPPLTRGG</sequence>
<protein>
    <submittedName>
        <fullName evidence="1">Uncharacterized protein</fullName>
    </submittedName>
</protein>
<organism evidence="1 2">
    <name type="scientific">Sphaerodactylus townsendi</name>
    <dbReference type="NCBI Taxonomy" id="933632"/>
    <lineage>
        <taxon>Eukaryota</taxon>
        <taxon>Metazoa</taxon>
        <taxon>Chordata</taxon>
        <taxon>Craniata</taxon>
        <taxon>Vertebrata</taxon>
        <taxon>Euteleostomi</taxon>
        <taxon>Lepidosauria</taxon>
        <taxon>Squamata</taxon>
        <taxon>Bifurcata</taxon>
        <taxon>Gekkota</taxon>
        <taxon>Sphaerodactylidae</taxon>
        <taxon>Sphaerodactylus</taxon>
    </lineage>
</organism>
<dbReference type="EMBL" id="CM037615">
    <property type="protein sequence ID" value="KAH8014552.1"/>
    <property type="molecule type" value="Genomic_DNA"/>
</dbReference>
<name>A0ACB8G4R5_9SAUR</name>
<keyword evidence="2" id="KW-1185">Reference proteome</keyword>
<proteinExistence type="predicted"/>
<gene>
    <name evidence="1" type="ORF">K3G42_030080</name>
</gene>
<comment type="caution">
    <text evidence="1">The sequence shown here is derived from an EMBL/GenBank/DDBJ whole genome shotgun (WGS) entry which is preliminary data.</text>
</comment>
<accession>A0ACB8G4R5</accession>